<evidence type="ECO:0000313" key="2">
    <source>
        <dbReference type="Proteomes" id="UP000230821"/>
    </source>
</evidence>
<dbReference type="Proteomes" id="UP000230821">
    <property type="component" value="Unassembled WGS sequence"/>
</dbReference>
<dbReference type="InterPro" id="IPR012550">
    <property type="entry name" value="DUF1706"/>
</dbReference>
<accession>A0A2G6KJE2</accession>
<comment type="caution">
    <text evidence="1">The sequence shown here is derived from an EMBL/GenBank/DDBJ whole genome shotgun (WGS) entry which is preliminary data.</text>
</comment>
<organism evidence="1 2">
    <name type="scientific">candidate division KSB3 bacterium</name>
    <dbReference type="NCBI Taxonomy" id="2044937"/>
    <lineage>
        <taxon>Bacteria</taxon>
        <taxon>candidate division KSB3</taxon>
    </lineage>
</organism>
<evidence type="ECO:0008006" key="3">
    <source>
        <dbReference type="Google" id="ProtNLM"/>
    </source>
</evidence>
<dbReference type="AlphaFoldDB" id="A0A2G6KJE2"/>
<dbReference type="InterPro" id="IPR034660">
    <property type="entry name" value="DinB/YfiT-like"/>
</dbReference>
<dbReference type="PIRSF" id="PIRSF031551">
    <property type="entry name" value="DUF1706"/>
    <property type="match status" value="1"/>
</dbReference>
<proteinExistence type="predicted"/>
<reference evidence="1 2" key="1">
    <citation type="submission" date="2017-10" db="EMBL/GenBank/DDBJ databases">
        <title>Novel microbial diversity and functional potential in the marine mammal oral microbiome.</title>
        <authorList>
            <person name="Dudek N.K."/>
            <person name="Sun C.L."/>
            <person name="Burstein D."/>
            <person name="Kantor R.S."/>
            <person name="Aliaga Goltsman D.S."/>
            <person name="Bik E.M."/>
            <person name="Thomas B.C."/>
            <person name="Banfield J.F."/>
            <person name="Relman D.A."/>
        </authorList>
    </citation>
    <scope>NUCLEOTIDE SEQUENCE [LARGE SCALE GENOMIC DNA]</scope>
    <source>
        <strain evidence="1">DOLJORAL78_47_16</strain>
    </source>
</reference>
<sequence>MPRPRTKKDLIEASHANFAKLWEIIDGLSEKEFNTAFDFSDNSKLTEAHWNRDKNIRDILVHLYEWHQLLINWISNNQKGIETSLLPAPYTWKTYSEMNVGFWKAHQKTPYEKSIKMLNNSHKEVMSLIESFSDEELFSKKYFSCVGAYCVSSTSSHYDWAIKKIKTHKKNMKTSKKMV</sequence>
<dbReference type="EMBL" id="PDSK01000032">
    <property type="protein sequence ID" value="PIE35798.1"/>
    <property type="molecule type" value="Genomic_DNA"/>
</dbReference>
<dbReference type="Pfam" id="PF08020">
    <property type="entry name" value="DUF1706"/>
    <property type="match status" value="1"/>
</dbReference>
<dbReference type="PANTHER" id="PTHR40658:SF4">
    <property type="entry name" value="HYPOTHETICAL CYTOSOLIC PROTEIN"/>
    <property type="match status" value="1"/>
</dbReference>
<dbReference type="Gene3D" id="1.20.120.450">
    <property type="entry name" value="dinb family like domain"/>
    <property type="match status" value="1"/>
</dbReference>
<evidence type="ECO:0000313" key="1">
    <source>
        <dbReference type="EMBL" id="PIE35798.1"/>
    </source>
</evidence>
<protein>
    <recommendedName>
        <fullName evidence="3">ClbS/DfsB family four-helix bundle protein</fullName>
    </recommendedName>
</protein>
<dbReference type="SUPFAM" id="SSF109854">
    <property type="entry name" value="DinB/YfiT-like putative metalloenzymes"/>
    <property type="match status" value="1"/>
</dbReference>
<gene>
    <name evidence="1" type="ORF">CSA56_02645</name>
</gene>
<dbReference type="PANTHER" id="PTHR40658">
    <property type="match status" value="1"/>
</dbReference>
<name>A0A2G6KJE2_9BACT</name>